<accession>A0A562II85</accession>
<reference evidence="1 2" key="1">
    <citation type="submission" date="2019-07" db="EMBL/GenBank/DDBJ databases">
        <title>R&amp;d 2014.</title>
        <authorList>
            <person name="Klenk H.-P."/>
        </authorList>
    </citation>
    <scope>NUCLEOTIDE SEQUENCE [LARGE SCALE GENOMIC DNA]</scope>
    <source>
        <strain evidence="1 2">DSM 43868</strain>
    </source>
</reference>
<dbReference type="AlphaFoldDB" id="A0A562II85"/>
<sequence>MTVTALAVLGLWAGLAYQATRPQDASGYLRTALQVATSAHDAAATGALVGRQQLRGHLFGPAAATAYDDAVRAVAGAQKKFGSALAPDGAPAALRDRLAPLVQATARELSRAATAADDRTLRDAVAALDDTARRLDDLIEANR</sequence>
<protein>
    <submittedName>
        <fullName evidence="1">Uncharacterized protein</fullName>
    </submittedName>
</protein>
<name>A0A562II85_MICOL</name>
<proteinExistence type="predicted"/>
<organism evidence="1 2">
    <name type="scientific">Micromonospora olivasterospora</name>
    <dbReference type="NCBI Taxonomy" id="1880"/>
    <lineage>
        <taxon>Bacteria</taxon>
        <taxon>Bacillati</taxon>
        <taxon>Actinomycetota</taxon>
        <taxon>Actinomycetes</taxon>
        <taxon>Micromonosporales</taxon>
        <taxon>Micromonosporaceae</taxon>
        <taxon>Micromonospora</taxon>
    </lineage>
</organism>
<comment type="caution">
    <text evidence="1">The sequence shown here is derived from an EMBL/GenBank/DDBJ whole genome shotgun (WGS) entry which is preliminary data.</text>
</comment>
<gene>
    <name evidence="1" type="ORF">JD77_05450</name>
</gene>
<evidence type="ECO:0000313" key="1">
    <source>
        <dbReference type="EMBL" id="TWH70425.1"/>
    </source>
</evidence>
<evidence type="ECO:0000313" key="2">
    <source>
        <dbReference type="Proteomes" id="UP000319825"/>
    </source>
</evidence>
<dbReference type="RefSeq" id="WP_145776704.1">
    <property type="nucleotide sequence ID" value="NZ_BAAATQ010000341.1"/>
</dbReference>
<keyword evidence="2" id="KW-1185">Reference proteome</keyword>
<dbReference type="Proteomes" id="UP000319825">
    <property type="component" value="Unassembled WGS sequence"/>
</dbReference>
<dbReference type="EMBL" id="VLKE01000001">
    <property type="protein sequence ID" value="TWH70425.1"/>
    <property type="molecule type" value="Genomic_DNA"/>
</dbReference>